<comment type="caution">
    <text evidence="3">The sequence shown here is derived from an EMBL/GenBank/DDBJ whole genome shotgun (WGS) entry which is preliminary data.</text>
</comment>
<evidence type="ECO:0000256" key="1">
    <source>
        <dbReference type="ARBA" id="ARBA00009387"/>
    </source>
</evidence>
<dbReference type="CDD" id="cd13400">
    <property type="entry name" value="LT_IagB-like"/>
    <property type="match status" value="1"/>
</dbReference>
<dbReference type="InterPro" id="IPR008258">
    <property type="entry name" value="Transglycosylase_SLT_dom_1"/>
</dbReference>
<keyword evidence="4" id="KW-1185">Reference proteome</keyword>
<dbReference type="InterPro" id="IPR023346">
    <property type="entry name" value="Lysozyme-like_dom_sf"/>
</dbReference>
<evidence type="ECO:0000259" key="2">
    <source>
        <dbReference type="Pfam" id="PF01464"/>
    </source>
</evidence>
<dbReference type="RefSeq" id="WP_220117544.1">
    <property type="nucleotide sequence ID" value="NZ_JAHZUY010000022.1"/>
</dbReference>
<gene>
    <name evidence="3" type="ORF">K1J50_09850</name>
</gene>
<protein>
    <submittedName>
        <fullName evidence="3">Lytic transglycosylase domain-containing protein</fullName>
    </submittedName>
</protein>
<dbReference type="SUPFAM" id="SSF53955">
    <property type="entry name" value="Lysozyme-like"/>
    <property type="match status" value="1"/>
</dbReference>
<name>A0ABS7F2G2_9PROT</name>
<organism evidence="3 4">
    <name type="scientific">Caldovatus aquaticus</name>
    <dbReference type="NCBI Taxonomy" id="2865671"/>
    <lineage>
        <taxon>Bacteria</taxon>
        <taxon>Pseudomonadati</taxon>
        <taxon>Pseudomonadota</taxon>
        <taxon>Alphaproteobacteria</taxon>
        <taxon>Acetobacterales</taxon>
        <taxon>Roseomonadaceae</taxon>
        <taxon>Caldovatus</taxon>
    </lineage>
</organism>
<feature type="domain" description="Transglycosylase SLT" evidence="2">
    <location>
        <begin position="10"/>
        <end position="111"/>
    </location>
</feature>
<reference evidence="3 4" key="1">
    <citation type="submission" date="2021-08" db="EMBL/GenBank/DDBJ databases">
        <title>Caldovatus sediminis gen. nov., sp. nov., a moderately thermophilic bacterium isolated from a hot spring.</title>
        <authorList>
            <person name="Hu C.-J."/>
            <person name="Li W.-J."/>
            <person name="Xian W.-D."/>
        </authorList>
    </citation>
    <scope>NUCLEOTIDE SEQUENCE [LARGE SCALE GENOMIC DNA]</scope>
    <source>
        <strain evidence="3 4">SYSU G05006</strain>
    </source>
</reference>
<dbReference type="Proteomes" id="UP001519924">
    <property type="component" value="Unassembled WGS sequence"/>
</dbReference>
<dbReference type="EMBL" id="JAHZUY010000022">
    <property type="protein sequence ID" value="MBW8269790.1"/>
    <property type="molecule type" value="Genomic_DNA"/>
</dbReference>
<proteinExistence type="inferred from homology"/>
<evidence type="ECO:0000313" key="4">
    <source>
        <dbReference type="Proteomes" id="UP001519924"/>
    </source>
</evidence>
<comment type="similarity">
    <text evidence="1">Belongs to the virb1 family.</text>
</comment>
<evidence type="ECO:0000313" key="3">
    <source>
        <dbReference type="EMBL" id="MBW8269790.1"/>
    </source>
</evidence>
<dbReference type="Gene3D" id="1.10.530.10">
    <property type="match status" value="1"/>
</dbReference>
<accession>A0ABS7F2G2</accession>
<sequence>MSASALLACMAMVAQMFDLPPRLLPAIQAAEGGRVGAVRANPNGTEDLGLMQVNTVWLPQLAHASGLPPEELRRRLIHDGCFSIQVAGAILRMHLDAERGDLLRAIGNYHSRTPGRHEAYQERVIAAAIRLFGHGGAGGGDGQRRGR</sequence>
<dbReference type="Pfam" id="PF01464">
    <property type="entry name" value="SLT"/>
    <property type="match status" value="1"/>
</dbReference>